<organism evidence="1 2">
    <name type="scientific">Nitrosomonas oligotropha</name>
    <dbReference type="NCBI Taxonomy" id="42354"/>
    <lineage>
        <taxon>Bacteria</taxon>
        <taxon>Pseudomonadati</taxon>
        <taxon>Pseudomonadota</taxon>
        <taxon>Betaproteobacteria</taxon>
        <taxon>Nitrosomonadales</taxon>
        <taxon>Nitrosomonadaceae</taxon>
        <taxon>Nitrosomonas</taxon>
    </lineage>
</organism>
<evidence type="ECO:0000313" key="2">
    <source>
        <dbReference type="Proteomes" id="UP000198814"/>
    </source>
</evidence>
<reference evidence="2" key="1">
    <citation type="submission" date="2016-10" db="EMBL/GenBank/DDBJ databases">
        <authorList>
            <person name="Varghese N."/>
            <person name="Submissions S."/>
        </authorList>
    </citation>
    <scope>NUCLEOTIDE SEQUENCE [LARGE SCALE GENOMIC DNA]</scope>
    <source>
        <strain evidence="2">Nm76</strain>
    </source>
</reference>
<keyword evidence="2" id="KW-1185">Reference proteome</keyword>
<dbReference type="STRING" id="42354.SAMN05216333_11288"/>
<evidence type="ECO:0000313" key="1">
    <source>
        <dbReference type="EMBL" id="SEO57231.1"/>
    </source>
</evidence>
<name>A0A1H8QTG0_9PROT</name>
<dbReference type="EMBL" id="FODO01000012">
    <property type="protein sequence ID" value="SEO57231.1"/>
    <property type="molecule type" value="Genomic_DNA"/>
</dbReference>
<accession>A0A1H8QTG0</accession>
<proteinExistence type="predicted"/>
<protein>
    <submittedName>
        <fullName evidence="1">Uncharacterized protein</fullName>
    </submittedName>
</protein>
<gene>
    <name evidence="1" type="ORF">SAMN05216333_11288</name>
</gene>
<dbReference type="AlphaFoldDB" id="A0A1H8QTG0"/>
<sequence length="29" mass="3458">MGTRRYQLIHKPEVHLLKLPARLINSFLI</sequence>
<dbReference type="Proteomes" id="UP000198814">
    <property type="component" value="Unassembled WGS sequence"/>
</dbReference>